<dbReference type="PANTHER" id="PTHR34215">
    <property type="entry name" value="BLL0784 PROTEIN"/>
    <property type="match status" value="1"/>
</dbReference>
<feature type="domain" description="YlxR" evidence="1">
    <location>
        <begin position="15"/>
        <end position="86"/>
    </location>
</feature>
<dbReference type="Pfam" id="PF04296">
    <property type="entry name" value="YlxR"/>
    <property type="match status" value="1"/>
</dbReference>
<dbReference type="RefSeq" id="WP_012384048.1">
    <property type="nucleotide sequence ID" value="NC_010581.1"/>
</dbReference>
<dbReference type="Gene3D" id="3.30.1330.30">
    <property type="match status" value="1"/>
</dbReference>
<proteinExistence type="predicted"/>
<dbReference type="InterPro" id="IPR035931">
    <property type="entry name" value="YlxR-like_sf"/>
</dbReference>
<dbReference type="Proteomes" id="UP000001695">
    <property type="component" value="Chromosome"/>
</dbReference>
<dbReference type="InterPro" id="IPR029064">
    <property type="entry name" value="Ribosomal_eL30-like_sf"/>
</dbReference>
<dbReference type="InterPro" id="IPR037465">
    <property type="entry name" value="YlxR"/>
</dbReference>
<dbReference type="PANTHER" id="PTHR34215:SF1">
    <property type="entry name" value="YLXR DOMAIN-CONTAINING PROTEIN"/>
    <property type="match status" value="1"/>
</dbReference>
<reference evidence="3" key="1">
    <citation type="submission" date="2008-03" db="EMBL/GenBank/DDBJ databases">
        <title>Complete sequence of chromosome of Beijerinckia indica subsp. indica ATCC 9039.</title>
        <authorList>
            <consortium name="US DOE Joint Genome Institute"/>
            <person name="Copeland A."/>
            <person name="Lucas S."/>
            <person name="Lapidus A."/>
            <person name="Glavina del Rio T."/>
            <person name="Dalin E."/>
            <person name="Tice H."/>
            <person name="Bruce D."/>
            <person name="Goodwin L."/>
            <person name="Pitluck S."/>
            <person name="LaButti K."/>
            <person name="Schmutz J."/>
            <person name="Larimer F."/>
            <person name="Land M."/>
            <person name="Hauser L."/>
            <person name="Kyrpides N."/>
            <person name="Mikhailova N."/>
            <person name="Dunfield P.F."/>
            <person name="Dedysh S.N."/>
            <person name="Liesack W."/>
            <person name="Saw J.H."/>
            <person name="Alam M."/>
            <person name="Chen Y."/>
            <person name="Murrell J.C."/>
            <person name="Richardson P."/>
        </authorList>
    </citation>
    <scope>NUCLEOTIDE SEQUENCE [LARGE SCALE GENOMIC DNA]</scope>
    <source>
        <strain evidence="3">ATCC 9039 / DSM 1715 / NCIMB 8712</strain>
    </source>
</reference>
<dbReference type="KEGG" id="bid:Bind_1048"/>
<protein>
    <recommendedName>
        <fullName evidence="1">YlxR domain-containing protein</fullName>
    </recommendedName>
</protein>
<name>B2IIJ8_BEII9</name>
<sequence>MGKALRAETADGPERTCIITRAKGAPDDMIRFVVGPQAEVVPDIRRKLPGRGVYVTASAKAVAEAVRKRAFSRGFKAQVTVSETLEAQIAVLLEQDCLQALSLANKAGLVVCGFGKVETLLASGEPAGLIHACDGGEDGRRKLGQSLHRRFGQEFAIPQIKLFTSAQLDLALGRTNVIHAALAMGPASEAFLKRCQRLERYRMDAIADGISEASLETAPDGMFEELSNEAMASDKALNEGVEPNQQT</sequence>
<accession>B2IIJ8</accession>
<dbReference type="InterPro" id="IPR007393">
    <property type="entry name" value="YlxR_dom"/>
</dbReference>
<dbReference type="OrthoDB" id="9799836at2"/>
<dbReference type="Gene3D" id="3.30.1230.10">
    <property type="entry name" value="YlxR-like"/>
    <property type="match status" value="1"/>
</dbReference>
<dbReference type="NCBIfam" id="NF006622">
    <property type="entry name" value="PRK09190.1"/>
    <property type="match status" value="1"/>
</dbReference>
<dbReference type="HOGENOM" id="CLU_091016_1_0_5"/>
<organism evidence="2 3">
    <name type="scientific">Beijerinckia indica subsp. indica (strain ATCC 9039 / DSM 1715 / NCIMB 8712)</name>
    <dbReference type="NCBI Taxonomy" id="395963"/>
    <lineage>
        <taxon>Bacteria</taxon>
        <taxon>Pseudomonadati</taxon>
        <taxon>Pseudomonadota</taxon>
        <taxon>Alphaproteobacteria</taxon>
        <taxon>Hyphomicrobiales</taxon>
        <taxon>Beijerinckiaceae</taxon>
        <taxon>Beijerinckia</taxon>
    </lineage>
</organism>
<reference evidence="2 3" key="2">
    <citation type="journal article" date="2010" name="J. Bacteriol.">
        <title>Complete genome sequence of Beijerinckia indica subsp. indica.</title>
        <authorList>
            <person name="Tamas I."/>
            <person name="Dedysh S.N."/>
            <person name="Liesack W."/>
            <person name="Stott M.B."/>
            <person name="Alam M."/>
            <person name="Murrell J.C."/>
            <person name="Dunfield P.F."/>
        </authorList>
    </citation>
    <scope>NUCLEOTIDE SEQUENCE [LARGE SCALE GENOMIC DNA]</scope>
    <source>
        <strain evidence="3">ATCC 9039 / DSM 1715 / NCIMB 8712</strain>
    </source>
</reference>
<evidence type="ECO:0000313" key="2">
    <source>
        <dbReference type="EMBL" id="ACB94691.1"/>
    </source>
</evidence>
<dbReference type="eggNOG" id="COG2740">
    <property type="taxonomic scope" value="Bacteria"/>
</dbReference>
<evidence type="ECO:0000259" key="1">
    <source>
        <dbReference type="Pfam" id="PF04296"/>
    </source>
</evidence>
<dbReference type="STRING" id="395963.Bind_1048"/>
<dbReference type="AlphaFoldDB" id="B2IIJ8"/>
<dbReference type="EMBL" id="CP001016">
    <property type="protein sequence ID" value="ACB94691.1"/>
    <property type="molecule type" value="Genomic_DNA"/>
</dbReference>
<dbReference type="SUPFAM" id="SSF64376">
    <property type="entry name" value="YlxR-like"/>
    <property type="match status" value="1"/>
</dbReference>
<gene>
    <name evidence="2" type="ordered locus">Bind_1048</name>
</gene>
<keyword evidence="3" id="KW-1185">Reference proteome</keyword>
<evidence type="ECO:0000313" key="3">
    <source>
        <dbReference type="Proteomes" id="UP000001695"/>
    </source>
</evidence>
<dbReference type="SUPFAM" id="SSF55315">
    <property type="entry name" value="L30e-like"/>
    <property type="match status" value="1"/>
</dbReference>
<dbReference type="CDD" id="cd00279">
    <property type="entry name" value="YlxR"/>
    <property type="match status" value="1"/>
</dbReference>